<feature type="region of interest" description="Disordered" evidence="2">
    <location>
        <begin position="146"/>
        <end position="170"/>
    </location>
</feature>
<feature type="compositionally biased region" description="Low complexity" evidence="2">
    <location>
        <begin position="104"/>
        <end position="114"/>
    </location>
</feature>
<accession>K0RKA7</accession>
<dbReference type="AlphaFoldDB" id="K0RKA7"/>
<organism evidence="3 4">
    <name type="scientific">Thalassiosira oceanica</name>
    <name type="common">Marine diatom</name>
    <dbReference type="NCBI Taxonomy" id="159749"/>
    <lineage>
        <taxon>Eukaryota</taxon>
        <taxon>Sar</taxon>
        <taxon>Stramenopiles</taxon>
        <taxon>Ochrophyta</taxon>
        <taxon>Bacillariophyta</taxon>
        <taxon>Coscinodiscophyceae</taxon>
        <taxon>Thalassiosirophycidae</taxon>
        <taxon>Thalassiosirales</taxon>
        <taxon>Thalassiosiraceae</taxon>
        <taxon>Thalassiosira</taxon>
    </lineage>
</organism>
<protein>
    <submittedName>
        <fullName evidence="3">Uncharacterized protein</fullName>
    </submittedName>
</protein>
<comment type="caution">
    <text evidence="3">The sequence shown here is derived from an EMBL/GenBank/DDBJ whole genome shotgun (WGS) entry which is preliminary data.</text>
</comment>
<reference evidence="3 4" key="1">
    <citation type="journal article" date="2012" name="Genome Biol.">
        <title>Genome and low-iron response of an oceanic diatom adapted to chronic iron limitation.</title>
        <authorList>
            <person name="Lommer M."/>
            <person name="Specht M."/>
            <person name="Roy A.S."/>
            <person name="Kraemer L."/>
            <person name="Andreson R."/>
            <person name="Gutowska M.A."/>
            <person name="Wolf J."/>
            <person name="Bergner S.V."/>
            <person name="Schilhabel M.B."/>
            <person name="Klostermeier U.C."/>
            <person name="Beiko R.G."/>
            <person name="Rosenstiel P."/>
            <person name="Hippler M."/>
            <person name="Laroche J."/>
        </authorList>
    </citation>
    <scope>NUCLEOTIDE SEQUENCE [LARGE SCALE GENOMIC DNA]</scope>
    <source>
        <strain evidence="3 4">CCMP1005</strain>
    </source>
</reference>
<feature type="region of interest" description="Disordered" evidence="2">
    <location>
        <begin position="22"/>
        <end position="47"/>
    </location>
</feature>
<proteinExistence type="predicted"/>
<evidence type="ECO:0000313" key="4">
    <source>
        <dbReference type="Proteomes" id="UP000266841"/>
    </source>
</evidence>
<evidence type="ECO:0000256" key="2">
    <source>
        <dbReference type="SAM" id="MobiDB-lite"/>
    </source>
</evidence>
<feature type="region of interest" description="Disordered" evidence="2">
    <location>
        <begin position="639"/>
        <end position="683"/>
    </location>
</feature>
<name>K0RKA7_THAOC</name>
<keyword evidence="1" id="KW-0175">Coiled coil</keyword>
<feature type="compositionally biased region" description="Basic residues" evidence="2">
    <location>
        <begin position="657"/>
        <end position="666"/>
    </location>
</feature>
<keyword evidence="4" id="KW-1185">Reference proteome</keyword>
<dbReference type="EMBL" id="AGNL01044892">
    <property type="protein sequence ID" value="EJK49336.1"/>
    <property type="molecule type" value="Genomic_DNA"/>
</dbReference>
<dbReference type="Proteomes" id="UP000266841">
    <property type="component" value="Unassembled WGS sequence"/>
</dbReference>
<dbReference type="AntiFam" id="ANF00149">
    <property type="entry name" value="Shadow ORF (opposite cshA)"/>
</dbReference>
<sequence length="683" mass="74012">MEIDERAFEAIDSVNQRWVDRVTKREEMDDGTMPGHGNGEKSDGALTSEEVEALLEQHTSQLKQQTRQLEERVQLLEEKNDALIGMSSHARTVPSLREARSARPLTPLPVDDPAALPPAPRPGRRLLPPGLALDLVQVAAAEHVQAGHAPQAHVPDHAGADPGHPPGLEAHLLPQLVEAPDRVGPVPQAEPLHAVELVPQEGPVGVVRELVEPRVGPGDVGPYPPEPLVVHLVAPRLVAVPDPTLEEGLAPLVTPQVQAVELPQRRPLLALAAEYDESPSGPAGAARPAESVDVSLAVLGAPELYHVGYVGVVDAPRGDVGREQHARFPVPEVARRLRPVALGLLAVYLEYRDLVQAHALCEELAHGRGREEDHDLEVGRVRGVYYVVEYVGESRDPALPLAERGEGDEGLIDFRVRLRGRVVVPEAVDRLVPVPHARDEDRPERLGNRRREQQELLLVLPPPPRVEDELDVFPEAHVHAPVGLVEDEDRVASHDLRERRPVQLAVVHVVQEPSRRGHQHERSPPFAWDDARSCAWPCICVASSLVGATMSIATPPLPAGLPSSSPPTAWPCGPGTRAGPQRVLDRREEEREGLARAGPRTAEDVPPGRGRAERQALDVRGRRQAELVLEGVEGGGVQAEVRERGRGRGRPGLGGKARVRRRRPPRRGGVADAAEPRGGGVAC</sequence>
<feature type="region of interest" description="Disordered" evidence="2">
    <location>
        <begin position="560"/>
        <end position="618"/>
    </location>
</feature>
<feature type="compositionally biased region" description="Basic and acidic residues" evidence="2">
    <location>
        <begin position="583"/>
        <end position="594"/>
    </location>
</feature>
<gene>
    <name evidence="3" type="ORF">THAOC_31797</name>
</gene>
<evidence type="ECO:0000313" key="3">
    <source>
        <dbReference type="EMBL" id="EJK49336.1"/>
    </source>
</evidence>
<feature type="non-terminal residue" evidence="3">
    <location>
        <position position="683"/>
    </location>
</feature>
<feature type="compositionally biased region" description="Pro residues" evidence="2">
    <location>
        <begin position="560"/>
        <end position="569"/>
    </location>
</feature>
<evidence type="ECO:0000256" key="1">
    <source>
        <dbReference type="SAM" id="Coils"/>
    </source>
</evidence>
<feature type="coiled-coil region" evidence="1">
    <location>
        <begin position="48"/>
        <end position="86"/>
    </location>
</feature>
<feature type="region of interest" description="Disordered" evidence="2">
    <location>
        <begin position="96"/>
        <end position="125"/>
    </location>
</feature>